<comment type="similarity">
    <text evidence="3">Belongs to the zinc-containing alcohol dehydrogenase family.</text>
</comment>
<dbReference type="GO" id="GO:0005829">
    <property type="term" value="C:cytosol"/>
    <property type="evidence" value="ECO:0007669"/>
    <property type="project" value="TreeGrafter"/>
</dbReference>
<dbReference type="InterPro" id="IPR036291">
    <property type="entry name" value="NAD(P)-bd_dom_sf"/>
</dbReference>
<evidence type="ECO:0000313" key="14">
    <source>
        <dbReference type="Proteomes" id="UP001371456"/>
    </source>
</evidence>
<keyword evidence="8" id="KW-0862">Zinc</keyword>
<dbReference type="GO" id="GO:0046294">
    <property type="term" value="P:formaldehyde catabolic process"/>
    <property type="evidence" value="ECO:0007669"/>
    <property type="project" value="TreeGrafter"/>
</dbReference>
<comment type="subcellular location">
    <subcellularLocation>
        <location evidence="2">Cytoplasm</location>
    </subcellularLocation>
</comment>
<keyword evidence="14" id="KW-1185">Reference proteome</keyword>
<comment type="catalytic activity">
    <reaction evidence="10">
        <text>a secondary alcohol + NAD(+) = a ketone + NADH + H(+)</text>
        <dbReference type="Rhea" id="RHEA:10740"/>
        <dbReference type="ChEBI" id="CHEBI:15378"/>
        <dbReference type="ChEBI" id="CHEBI:17087"/>
        <dbReference type="ChEBI" id="CHEBI:35681"/>
        <dbReference type="ChEBI" id="CHEBI:57540"/>
        <dbReference type="ChEBI" id="CHEBI:57945"/>
        <dbReference type="EC" id="1.1.1.1"/>
    </reaction>
</comment>
<evidence type="ECO:0000256" key="5">
    <source>
        <dbReference type="ARBA" id="ARBA00013190"/>
    </source>
</evidence>
<evidence type="ECO:0000259" key="12">
    <source>
        <dbReference type="Pfam" id="PF00107"/>
    </source>
</evidence>
<proteinExistence type="inferred from homology"/>
<organism evidence="13 14">
    <name type="scientific">Solanum bulbocastanum</name>
    <name type="common">Wild potato</name>
    <dbReference type="NCBI Taxonomy" id="147425"/>
    <lineage>
        <taxon>Eukaryota</taxon>
        <taxon>Viridiplantae</taxon>
        <taxon>Streptophyta</taxon>
        <taxon>Embryophyta</taxon>
        <taxon>Tracheophyta</taxon>
        <taxon>Spermatophyta</taxon>
        <taxon>Magnoliopsida</taxon>
        <taxon>eudicotyledons</taxon>
        <taxon>Gunneridae</taxon>
        <taxon>Pentapetalae</taxon>
        <taxon>asterids</taxon>
        <taxon>lamiids</taxon>
        <taxon>Solanales</taxon>
        <taxon>Solanaceae</taxon>
        <taxon>Solanoideae</taxon>
        <taxon>Solaneae</taxon>
        <taxon>Solanum</taxon>
    </lineage>
</organism>
<evidence type="ECO:0000256" key="9">
    <source>
        <dbReference type="ARBA" id="ARBA00023027"/>
    </source>
</evidence>
<reference evidence="13 14" key="1">
    <citation type="submission" date="2024-02" db="EMBL/GenBank/DDBJ databases">
        <title>de novo genome assembly of Solanum bulbocastanum strain 11H21.</title>
        <authorList>
            <person name="Hosaka A.J."/>
        </authorList>
    </citation>
    <scope>NUCLEOTIDE SEQUENCE [LARGE SCALE GENOMIC DNA]</scope>
    <source>
        <tissue evidence="13">Young leaves</tissue>
    </source>
</reference>
<keyword evidence="6" id="KW-0963">Cytoplasm</keyword>
<comment type="catalytic activity">
    <reaction evidence="11">
        <text>a primary alcohol + NAD(+) = an aldehyde + NADH + H(+)</text>
        <dbReference type="Rhea" id="RHEA:10736"/>
        <dbReference type="ChEBI" id="CHEBI:15378"/>
        <dbReference type="ChEBI" id="CHEBI:15734"/>
        <dbReference type="ChEBI" id="CHEBI:17478"/>
        <dbReference type="ChEBI" id="CHEBI:57540"/>
        <dbReference type="ChEBI" id="CHEBI:57945"/>
        <dbReference type="EC" id="1.1.1.1"/>
    </reaction>
</comment>
<evidence type="ECO:0000256" key="3">
    <source>
        <dbReference type="ARBA" id="ARBA00008072"/>
    </source>
</evidence>
<gene>
    <name evidence="13" type="ORF">RDI58_017657</name>
</gene>
<feature type="domain" description="Alcohol dehydrogenase-like C-terminal" evidence="12">
    <location>
        <begin position="24"/>
        <end position="143"/>
    </location>
</feature>
<evidence type="ECO:0000256" key="7">
    <source>
        <dbReference type="ARBA" id="ARBA00022723"/>
    </source>
</evidence>
<evidence type="ECO:0000313" key="13">
    <source>
        <dbReference type="EMBL" id="KAK6784203.1"/>
    </source>
</evidence>
<dbReference type="EC" id="1.1.1.1" evidence="5"/>
<dbReference type="InterPro" id="IPR013149">
    <property type="entry name" value="ADH-like_C"/>
</dbReference>
<keyword evidence="9" id="KW-0520">NAD</keyword>
<dbReference type="EMBL" id="JBANQN010000007">
    <property type="protein sequence ID" value="KAK6784203.1"/>
    <property type="molecule type" value="Genomic_DNA"/>
</dbReference>
<comment type="cofactor">
    <cofactor evidence="1">
        <name>Zn(2+)</name>
        <dbReference type="ChEBI" id="CHEBI:29105"/>
    </cofactor>
</comment>
<dbReference type="FunFam" id="3.40.50.720:FF:000003">
    <property type="entry name" value="S-(hydroxymethyl)glutathione dehydrogenase"/>
    <property type="match status" value="1"/>
</dbReference>
<evidence type="ECO:0000256" key="8">
    <source>
        <dbReference type="ARBA" id="ARBA00022833"/>
    </source>
</evidence>
<evidence type="ECO:0000256" key="6">
    <source>
        <dbReference type="ARBA" id="ARBA00022490"/>
    </source>
</evidence>
<evidence type="ECO:0000256" key="4">
    <source>
        <dbReference type="ARBA" id="ARBA00011738"/>
    </source>
</evidence>
<dbReference type="GO" id="GO:0008270">
    <property type="term" value="F:zinc ion binding"/>
    <property type="evidence" value="ECO:0007669"/>
    <property type="project" value="TreeGrafter"/>
</dbReference>
<dbReference type="Gene3D" id="3.40.50.720">
    <property type="entry name" value="NAD(P)-binding Rossmann-like Domain"/>
    <property type="match status" value="1"/>
</dbReference>
<comment type="caution">
    <text evidence="13">The sequence shown here is derived from an EMBL/GenBank/DDBJ whole genome shotgun (WGS) entry which is preliminary data.</text>
</comment>
<evidence type="ECO:0000256" key="10">
    <source>
        <dbReference type="ARBA" id="ARBA00049164"/>
    </source>
</evidence>
<comment type="subunit">
    <text evidence="4">Homodimer.</text>
</comment>
<dbReference type="GO" id="GO:0051903">
    <property type="term" value="F:S-(hydroxymethyl)glutathione dehydrogenase [NAD(P)+] activity"/>
    <property type="evidence" value="ECO:0007669"/>
    <property type="project" value="TreeGrafter"/>
</dbReference>
<dbReference type="PANTHER" id="PTHR43880:SF40">
    <property type="entry name" value="ALCOHOL DEHYDROGENASE 2"/>
    <property type="match status" value="1"/>
</dbReference>
<dbReference type="SUPFAM" id="SSF51735">
    <property type="entry name" value="NAD(P)-binding Rossmann-fold domains"/>
    <property type="match status" value="1"/>
</dbReference>
<evidence type="ECO:0000256" key="11">
    <source>
        <dbReference type="ARBA" id="ARBA00049243"/>
    </source>
</evidence>
<dbReference type="Pfam" id="PF00107">
    <property type="entry name" value="ADH_zinc_N"/>
    <property type="match status" value="1"/>
</dbReference>
<keyword evidence="7" id="KW-0479">Metal-binding</keyword>
<evidence type="ECO:0000256" key="2">
    <source>
        <dbReference type="ARBA" id="ARBA00004496"/>
    </source>
</evidence>
<protein>
    <recommendedName>
        <fullName evidence="5">alcohol dehydrogenase</fullName>
        <ecNumber evidence="5">1.1.1.1</ecNumber>
    </recommendedName>
</protein>
<accession>A0AAN8T953</accession>
<sequence length="163" mass="18055">MSAKFLQGFKSSVLLVKEAFFQNGLAAAEGARILGASRIIGVDLNASRFEQAKKFGVTQFVNPKDYSKPVQEVIAEMTDGGVDRCVECTGHIDTMIPAFECVHDGWGVAVLVGVPHKEALFKTYPKNFLNERTLKETFFGNYKSSLDIPSVKLCERQLNITEF</sequence>
<dbReference type="Proteomes" id="UP001371456">
    <property type="component" value="Unassembled WGS sequence"/>
</dbReference>
<dbReference type="AlphaFoldDB" id="A0AAN8T953"/>
<dbReference type="PANTHER" id="PTHR43880">
    <property type="entry name" value="ALCOHOL DEHYDROGENASE"/>
    <property type="match status" value="1"/>
</dbReference>
<dbReference type="GO" id="GO:0004022">
    <property type="term" value="F:alcohol dehydrogenase (NAD+) activity"/>
    <property type="evidence" value="ECO:0007669"/>
    <property type="project" value="UniProtKB-EC"/>
</dbReference>
<name>A0AAN8T953_SOLBU</name>
<evidence type="ECO:0000256" key="1">
    <source>
        <dbReference type="ARBA" id="ARBA00001947"/>
    </source>
</evidence>